<reference evidence="8" key="2">
    <citation type="submission" date="2024-06" db="EMBL/GenBank/DDBJ databases">
        <authorList>
            <person name="Plum-Jensen L.E."/>
            <person name="Schramm A."/>
            <person name="Marshall I.P.G."/>
        </authorList>
    </citation>
    <scope>NUCLEOTIDE SEQUENCE</scope>
    <source>
        <strain evidence="8">Rat1</strain>
    </source>
</reference>
<dbReference type="Gene3D" id="1.10.8.60">
    <property type="match status" value="1"/>
</dbReference>
<reference evidence="8" key="1">
    <citation type="journal article" date="2024" name="Syst. Appl. Microbiol.">
        <title>First single-strain enrichments of Electrothrix cable bacteria, description of E. aestuarii sp. nov. and E. rattekaaiensis sp. nov., and proposal of a cable bacteria taxonomy following the rules of the SeqCode.</title>
        <authorList>
            <person name="Plum-Jensen L.E."/>
            <person name="Schramm A."/>
            <person name="Marshall I.P.G."/>
        </authorList>
    </citation>
    <scope>NUCLEOTIDE SEQUENCE</scope>
    <source>
        <strain evidence="8">Rat1</strain>
    </source>
</reference>
<dbReference type="GO" id="GO:0003677">
    <property type="term" value="F:DNA binding"/>
    <property type="evidence" value="ECO:0007669"/>
    <property type="project" value="InterPro"/>
</dbReference>
<protein>
    <recommendedName>
        <fullName evidence="1">DNA-directed DNA polymerase</fullName>
        <ecNumber evidence="1">2.7.7.7</ecNumber>
    </recommendedName>
</protein>
<evidence type="ECO:0000256" key="1">
    <source>
        <dbReference type="ARBA" id="ARBA00012417"/>
    </source>
</evidence>
<gene>
    <name evidence="8" type="primary">holA</name>
    <name evidence="8" type="ORF">Q3M24_11800</name>
</gene>
<keyword evidence="4" id="KW-0235">DNA replication</keyword>
<evidence type="ECO:0000256" key="3">
    <source>
        <dbReference type="ARBA" id="ARBA00022695"/>
    </source>
</evidence>
<dbReference type="EC" id="2.7.7.7" evidence="1"/>
<evidence type="ECO:0000256" key="6">
    <source>
        <dbReference type="ARBA" id="ARBA00034754"/>
    </source>
</evidence>
<evidence type="ECO:0000256" key="2">
    <source>
        <dbReference type="ARBA" id="ARBA00022679"/>
    </source>
</evidence>
<keyword evidence="2 8" id="KW-0808">Transferase</keyword>
<keyword evidence="3 8" id="KW-0548">Nucleotidyltransferase</keyword>
<evidence type="ECO:0000256" key="5">
    <source>
        <dbReference type="ARBA" id="ARBA00022932"/>
    </source>
</evidence>
<dbReference type="InterPro" id="IPR027417">
    <property type="entry name" value="P-loop_NTPase"/>
</dbReference>
<keyword evidence="5" id="KW-0239">DNA-directed DNA polymerase</keyword>
<dbReference type="GO" id="GO:0003887">
    <property type="term" value="F:DNA-directed DNA polymerase activity"/>
    <property type="evidence" value="ECO:0007669"/>
    <property type="project" value="UniProtKB-KW"/>
</dbReference>
<comment type="catalytic activity">
    <reaction evidence="7">
        <text>DNA(n) + a 2'-deoxyribonucleoside 5'-triphosphate = DNA(n+1) + diphosphate</text>
        <dbReference type="Rhea" id="RHEA:22508"/>
        <dbReference type="Rhea" id="RHEA-COMP:17339"/>
        <dbReference type="Rhea" id="RHEA-COMP:17340"/>
        <dbReference type="ChEBI" id="CHEBI:33019"/>
        <dbReference type="ChEBI" id="CHEBI:61560"/>
        <dbReference type="ChEBI" id="CHEBI:173112"/>
        <dbReference type="EC" id="2.7.7.7"/>
    </reaction>
</comment>
<organism evidence="8">
    <name type="scientific">Candidatus Electrothrix aestuarii</name>
    <dbReference type="NCBI Taxonomy" id="3062594"/>
    <lineage>
        <taxon>Bacteria</taxon>
        <taxon>Pseudomonadati</taxon>
        <taxon>Thermodesulfobacteriota</taxon>
        <taxon>Desulfobulbia</taxon>
        <taxon>Desulfobulbales</taxon>
        <taxon>Desulfobulbaceae</taxon>
        <taxon>Candidatus Electrothrix</taxon>
    </lineage>
</organism>
<dbReference type="PANTHER" id="PTHR34388:SF1">
    <property type="entry name" value="DNA POLYMERASE III SUBUNIT DELTA"/>
    <property type="match status" value="1"/>
</dbReference>
<dbReference type="InterPro" id="IPR008921">
    <property type="entry name" value="DNA_pol3_clamp-load_cplx_C"/>
</dbReference>
<dbReference type="GO" id="GO:0006261">
    <property type="term" value="P:DNA-templated DNA replication"/>
    <property type="evidence" value="ECO:0007669"/>
    <property type="project" value="TreeGrafter"/>
</dbReference>
<dbReference type="GO" id="GO:0009360">
    <property type="term" value="C:DNA polymerase III complex"/>
    <property type="evidence" value="ECO:0007669"/>
    <property type="project" value="TreeGrafter"/>
</dbReference>
<name>A0AAU8M2Q7_9BACT</name>
<dbReference type="PANTHER" id="PTHR34388">
    <property type="entry name" value="DNA POLYMERASE III SUBUNIT DELTA"/>
    <property type="match status" value="1"/>
</dbReference>
<dbReference type="Gene3D" id="1.20.272.10">
    <property type="match status" value="1"/>
</dbReference>
<comment type="similarity">
    <text evidence="6">Belongs to the DNA polymerase HolA subunit family.</text>
</comment>
<dbReference type="NCBIfam" id="TIGR01128">
    <property type="entry name" value="holA"/>
    <property type="match status" value="1"/>
</dbReference>
<dbReference type="KEGG" id="eaj:Q3M24_11800"/>
<accession>A0AAU8M2Q7</accession>
<dbReference type="AlphaFoldDB" id="A0AAU8M2Q7"/>
<dbReference type="Gene3D" id="3.40.50.300">
    <property type="entry name" value="P-loop containing nucleotide triphosphate hydrolases"/>
    <property type="match status" value="1"/>
</dbReference>
<dbReference type="SUPFAM" id="SSF48019">
    <property type="entry name" value="post-AAA+ oligomerization domain-like"/>
    <property type="match status" value="1"/>
</dbReference>
<sequence>MPVYERNKLDTLFQESKKGVFFPAYLFIGERYLCQQAADQLAKLLCAAGGTVHSIEGDTEDSNHTLSKLRSFSLLGGKQIFRVNNTRLFHSKNVAQGIWKRAVQANEKNKPEKAFKYLQAMMEAGGLDSRDTENDPGILSPAQWKKCFGFAKPDSNISWTGELLARFPEQARPEGARPSQNAGEMTLAALDAGIPQNNILILLAEEVDKRKKLYKAFKEKYAVIDLHVDTGASAQAKKEQKVILQEQVRIVLRKMNKSMAPQVMEQLLERVGFHPVAVVMETEKLALSVGEAQQITGEDLDRMVGRTRQEAVFELTQAISDKQIDQALLITARLQENGIHALAILATLRNFTRTLLLFRLLLEQGQYNFRPGISAQVFQNQCLPALKQNERWKSELSGHPFALYMRFKTAAGFSVTLLRRWLEDILQADMRLKGSPVDTDTVLQHLILSMMNATEKVSLQNHP</sequence>
<proteinExistence type="inferred from homology"/>
<dbReference type="InterPro" id="IPR005790">
    <property type="entry name" value="DNA_polIII_delta"/>
</dbReference>
<evidence type="ECO:0000256" key="7">
    <source>
        <dbReference type="ARBA" id="ARBA00049244"/>
    </source>
</evidence>
<evidence type="ECO:0000256" key="4">
    <source>
        <dbReference type="ARBA" id="ARBA00022705"/>
    </source>
</evidence>
<dbReference type="EMBL" id="CP159373">
    <property type="protein sequence ID" value="XCN75376.1"/>
    <property type="molecule type" value="Genomic_DNA"/>
</dbReference>
<evidence type="ECO:0000313" key="8">
    <source>
        <dbReference type="EMBL" id="XCN75376.1"/>
    </source>
</evidence>